<dbReference type="InterPro" id="IPR023346">
    <property type="entry name" value="Lysozyme-like_dom_sf"/>
</dbReference>
<dbReference type="InterPro" id="IPR008258">
    <property type="entry name" value="Transglycosylase_SLT_dom_1"/>
</dbReference>
<comment type="similarity">
    <text evidence="1">Belongs to the transglycosylase Slt family.</text>
</comment>
<evidence type="ECO:0000313" key="3">
    <source>
        <dbReference type="EMBL" id="CAH9066986.1"/>
    </source>
</evidence>
<dbReference type="EMBL" id="CAMAPB010000153">
    <property type="protein sequence ID" value="CAH9066986.1"/>
    <property type="molecule type" value="Genomic_DNA"/>
</dbReference>
<dbReference type="Proteomes" id="UP001152447">
    <property type="component" value="Unassembled WGS sequence"/>
</dbReference>
<accession>A0A9W4R5F9</accession>
<dbReference type="CDD" id="cd16893">
    <property type="entry name" value="LT_MltC_MltE"/>
    <property type="match status" value="1"/>
</dbReference>
<proteinExistence type="inferred from homology"/>
<dbReference type="PROSITE" id="PS00922">
    <property type="entry name" value="TRANSGLYCOSYLASE"/>
    <property type="match status" value="1"/>
</dbReference>
<organism evidence="3 4">
    <name type="scientific">Pseudoalteromonas haloplanktis</name>
    <name type="common">Alteromonas haloplanktis</name>
    <dbReference type="NCBI Taxonomy" id="228"/>
    <lineage>
        <taxon>Bacteria</taxon>
        <taxon>Pseudomonadati</taxon>
        <taxon>Pseudomonadota</taxon>
        <taxon>Gammaproteobacteria</taxon>
        <taxon>Alteromonadales</taxon>
        <taxon>Pseudoalteromonadaceae</taxon>
        <taxon>Pseudoalteromonas</taxon>
    </lineage>
</organism>
<dbReference type="InterPro" id="IPR000189">
    <property type="entry name" value="Transglyc_AS"/>
</dbReference>
<dbReference type="GO" id="GO:0008933">
    <property type="term" value="F:peptidoglycan lytic transglycosylase activity"/>
    <property type="evidence" value="ECO:0007669"/>
    <property type="project" value="InterPro"/>
</dbReference>
<dbReference type="GO" id="GO:0000270">
    <property type="term" value="P:peptidoglycan metabolic process"/>
    <property type="evidence" value="ECO:0007669"/>
    <property type="project" value="InterPro"/>
</dbReference>
<name>A0A9W4R5F9_PSEHA</name>
<dbReference type="SUPFAM" id="SSF53955">
    <property type="entry name" value="Lysozyme-like"/>
    <property type="match status" value="1"/>
</dbReference>
<evidence type="ECO:0000256" key="1">
    <source>
        <dbReference type="ARBA" id="ARBA00007734"/>
    </source>
</evidence>
<feature type="domain" description="Transglycosylase SLT" evidence="2">
    <location>
        <begin position="24"/>
        <end position="144"/>
    </location>
</feature>
<dbReference type="GO" id="GO:0016020">
    <property type="term" value="C:membrane"/>
    <property type="evidence" value="ECO:0007669"/>
    <property type="project" value="InterPro"/>
</dbReference>
<dbReference type="EC" id="4.2.2.-" evidence="3"/>
<dbReference type="Gene3D" id="1.10.530.10">
    <property type="match status" value="1"/>
</dbReference>
<evidence type="ECO:0000313" key="4">
    <source>
        <dbReference type="Proteomes" id="UP001152447"/>
    </source>
</evidence>
<dbReference type="AlphaFoldDB" id="A0A9W4R5F9"/>
<comment type="caution">
    <text evidence="3">The sequence shown here is derived from an EMBL/GenBank/DDBJ whole genome shotgun (WGS) entry which is preliminary data.</text>
</comment>
<dbReference type="PANTHER" id="PTHR37423:SF2">
    <property type="entry name" value="MEMBRANE-BOUND LYTIC MUREIN TRANSGLYCOSYLASE C"/>
    <property type="match status" value="1"/>
</dbReference>
<gene>
    <name evidence="3" type="primary">mltC</name>
    <name evidence="3" type="ORF">PSEHALCIP103_03699</name>
</gene>
<keyword evidence="4" id="KW-1185">Reference proteome</keyword>
<sequence length="191" mass="21189">MSYALPANNLSNQAKRYLPEVHTQAARYKLDPALLLAIIHTESSFNPLARSPIPAFGLMQIVPTSAGKDVSNFLQGKPLLLSPEYLFQADNNVEAGSTYIHLLTNRYFKNIRNEESRLYMSIAAYNTGPGNVAKTISGSKSLNQASIAANSMSADKVYTLMINNLPAQETRNYLQKVVKRTAYYQEQLKGI</sequence>
<reference evidence="3" key="1">
    <citation type="submission" date="2022-07" db="EMBL/GenBank/DDBJ databases">
        <authorList>
            <person name="Criscuolo A."/>
        </authorList>
    </citation>
    <scope>NUCLEOTIDE SEQUENCE</scope>
    <source>
        <strain evidence="3">CIP103197</strain>
    </source>
</reference>
<dbReference type="PANTHER" id="PTHR37423">
    <property type="entry name" value="SOLUBLE LYTIC MUREIN TRANSGLYCOSYLASE-RELATED"/>
    <property type="match status" value="1"/>
</dbReference>
<evidence type="ECO:0000259" key="2">
    <source>
        <dbReference type="Pfam" id="PF01464"/>
    </source>
</evidence>
<keyword evidence="3" id="KW-0456">Lyase</keyword>
<protein>
    <submittedName>
        <fullName evidence="3">Membrane-bound lytic murein transglycosylase C</fullName>
        <ecNumber evidence="3">4.2.2.-</ecNumber>
    </submittedName>
</protein>
<dbReference type="Pfam" id="PF01464">
    <property type="entry name" value="SLT"/>
    <property type="match status" value="1"/>
</dbReference>